<sequence>MARFAMSNKHEKEIDSLLALRKRNDKMLRQYTGCYWELFNEIEGCDGFISAQGFKLGLTSQDEQVYDDLARRKPNSMKDLMTCIEGWCQLIESKAERGIGKPTSSKTTSTLAAPAPMPVSTPKK</sequence>
<evidence type="ECO:0000313" key="2">
    <source>
        <dbReference type="Proteomes" id="UP001062846"/>
    </source>
</evidence>
<dbReference type="Proteomes" id="UP001062846">
    <property type="component" value="Chromosome 3"/>
</dbReference>
<organism evidence="1 2">
    <name type="scientific">Rhododendron molle</name>
    <name type="common">Chinese azalea</name>
    <name type="synonym">Azalea mollis</name>
    <dbReference type="NCBI Taxonomy" id="49168"/>
    <lineage>
        <taxon>Eukaryota</taxon>
        <taxon>Viridiplantae</taxon>
        <taxon>Streptophyta</taxon>
        <taxon>Embryophyta</taxon>
        <taxon>Tracheophyta</taxon>
        <taxon>Spermatophyta</taxon>
        <taxon>Magnoliopsida</taxon>
        <taxon>eudicotyledons</taxon>
        <taxon>Gunneridae</taxon>
        <taxon>Pentapetalae</taxon>
        <taxon>asterids</taxon>
        <taxon>Ericales</taxon>
        <taxon>Ericaceae</taxon>
        <taxon>Ericoideae</taxon>
        <taxon>Rhodoreae</taxon>
        <taxon>Rhododendron</taxon>
    </lineage>
</organism>
<evidence type="ECO:0000313" key="1">
    <source>
        <dbReference type="EMBL" id="KAI8563843.1"/>
    </source>
</evidence>
<name>A0ACC0PGQ2_RHOML</name>
<keyword evidence="2" id="KW-1185">Reference proteome</keyword>
<accession>A0ACC0PGQ2</accession>
<protein>
    <submittedName>
        <fullName evidence="1">Uncharacterized protein</fullName>
    </submittedName>
</protein>
<dbReference type="EMBL" id="CM046390">
    <property type="protein sequence ID" value="KAI8563843.1"/>
    <property type="molecule type" value="Genomic_DNA"/>
</dbReference>
<proteinExistence type="predicted"/>
<comment type="caution">
    <text evidence="1">The sequence shown here is derived from an EMBL/GenBank/DDBJ whole genome shotgun (WGS) entry which is preliminary data.</text>
</comment>
<reference evidence="1" key="1">
    <citation type="submission" date="2022-02" db="EMBL/GenBank/DDBJ databases">
        <title>Plant Genome Project.</title>
        <authorList>
            <person name="Zhang R.-G."/>
        </authorList>
    </citation>
    <scope>NUCLEOTIDE SEQUENCE</scope>
    <source>
        <strain evidence="1">AT1</strain>
    </source>
</reference>
<gene>
    <name evidence="1" type="ORF">RHMOL_Rhmol03G0140800</name>
</gene>